<dbReference type="EMBL" id="CAMAPE010000019">
    <property type="protein sequence ID" value="CAH9085954.1"/>
    <property type="molecule type" value="Genomic_DNA"/>
</dbReference>
<feature type="compositionally biased region" description="Basic and acidic residues" evidence="2">
    <location>
        <begin position="241"/>
        <end position="250"/>
    </location>
</feature>
<dbReference type="Proteomes" id="UP001152484">
    <property type="component" value="Unassembled WGS sequence"/>
</dbReference>
<protein>
    <recommendedName>
        <fullName evidence="3">Transposase (putative) gypsy type domain-containing protein</fullName>
    </recommendedName>
</protein>
<evidence type="ECO:0000313" key="5">
    <source>
        <dbReference type="Proteomes" id="UP001152484"/>
    </source>
</evidence>
<dbReference type="PANTHER" id="PTHR31099:SF28">
    <property type="entry name" value="F5J5.12"/>
    <property type="match status" value="1"/>
</dbReference>
<dbReference type="InterPro" id="IPR007321">
    <property type="entry name" value="Transposase_28"/>
</dbReference>
<evidence type="ECO:0000259" key="3">
    <source>
        <dbReference type="Pfam" id="PF04195"/>
    </source>
</evidence>
<evidence type="ECO:0000256" key="2">
    <source>
        <dbReference type="SAM" id="MobiDB-lite"/>
    </source>
</evidence>
<accession>A0A9P0Z482</accession>
<name>A0A9P0Z482_CUSEU</name>
<organism evidence="4 5">
    <name type="scientific">Cuscuta europaea</name>
    <name type="common">European dodder</name>
    <dbReference type="NCBI Taxonomy" id="41803"/>
    <lineage>
        <taxon>Eukaryota</taxon>
        <taxon>Viridiplantae</taxon>
        <taxon>Streptophyta</taxon>
        <taxon>Embryophyta</taxon>
        <taxon>Tracheophyta</taxon>
        <taxon>Spermatophyta</taxon>
        <taxon>Magnoliopsida</taxon>
        <taxon>eudicotyledons</taxon>
        <taxon>Gunneridae</taxon>
        <taxon>Pentapetalae</taxon>
        <taxon>asterids</taxon>
        <taxon>lamiids</taxon>
        <taxon>Solanales</taxon>
        <taxon>Convolvulaceae</taxon>
        <taxon>Cuscuteae</taxon>
        <taxon>Cuscuta</taxon>
        <taxon>Cuscuta subgen. Cuscuta</taxon>
    </lineage>
</organism>
<feature type="non-terminal residue" evidence="4">
    <location>
        <position position="1"/>
    </location>
</feature>
<dbReference type="OrthoDB" id="1321796at2759"/>
<proteinExistence type="predicted"/>
<feature type="domain" description="Transposase (putative) gypsy type" evidence="3">
    <location>
        <begin position="3"/>
        <end position="62"/>
    </location>
</feature>
<dbReference type="AlphaFoldDB" id="A0A9P0Z482"/>
<sequence length="595" mass="66200">MSFAKGLRFPLHPFITEYLDMVGLPPALLTPNSYSLIVGFILRCAELDFRPTTALFMNLYQIGRGSHQNCASYATLQQLPKKRSFIDLPTSIHGWKGKFVFVSLGEGGTEFPSVGHTGRFNLHDAPRSSILDAQVEAFLEGGPRSVKTYITEYKMAALGFVRYFVYGDLDEDVELWPKMTTSYEEVDGPDLGVPAEADGFVMDRMSFMKRAQLKAAEELKAQQPGATAAAKPPVQPKKKRQAEEGQEKLTEVGMKPPKKSKRASSTGDDGTSVVPSGDGEGSNPDAMVDHPSGPSSTTISTIPAPSTAARKKGSGRELVRGTYKLEVEYPVKGGLFNEIVDGHEVISQAIPDEDRAYLKKLGHVKMYDGGMDHVVQVSNRARFVLLSSPFFVAKLSNLFLLQGAFMLMENNRRQQKEIARLRQFEQKVASADEALGSLERLRLEVEGLKKRADEADQLAAEKEGALQRLADVERARDEALQRAEEAEKGKASAELALVAAEEKAADAAVQKFIEVGWKDEGRLPFCFEVVTARLVDWVNQSPDGQAYWEKEMKVFYDLGQYRMQRLLYRRQQRRFMDIGVSKEWAVGLELPPLMK</sequence>
<evidence type="ECO:0000313" key="4">
    <source>
        <dbReference type="EMBL" id="CAH9085954.1"/>
    </source>
</evidence>
<feature type="coiled-coil region" evidence="1">
    <location>
        <begin position="421"/>
        <end position="503"/>
    </location>
</feature>
<gene>
    <name evidence="4" type="ORF">CEURO_LOCUS9424</name>
</gene>
<feature type="compositionally biased region" description="Low complexity" evidence="2">
    <location>
        <begin position="294"/>
        <end position="308"/>
    </location>
</feature>
<feature type="region of interest" description="Disordered" evidence="2">
    <location>
        <begin position="218"/>
        <end position="315"/>
    </location>
</feature>
<reference evidence="4" key="1">
    <citation type="submission" date="2022-07" db="EMBL/GenBank/DDBJ databases">
        <authorList>
            <person name="Macas J."/>
            <person name="Novak P."/>
            <person name="Neumann P."/>
        </authorList>
    </citation>
    <scope>NUCLEOTIDE SEQUENCE</scope>
</reference>
<comment type="caution">
    <text evidence="4">The sequence shown here is derived from an EMBL/GenBank/DDBJ whole genome shotgun (WGS) entry which is preliminary data.</text>
</comment>
<dbReference type="PANTHER" id="PTHR31099">
    <property type="entry name" value="OS06G0165300 PROTEIN"/>
    <property type="match status" value="1"/>
</dbReference>
<keyword evidence="5" id="KW-1185">Reference proteome</keyword>
<dbReference type="Pfam" id="PF04195">
    <property type="entry name" value="Transposase_28"/>
    <property type="match status" value="1"/>
</dbReference>
<evidence type="ECO:0000256" key="1">
    <source>
        <dbReference type="SAM" id="Coils"/>
    </source>
</evidence>
<keyword evidence="1" id="KW-0175">Coiled coil</keyword>